<accession>A0AA48H876</accession>
<keyword evidence="1" id="KW-0812">Transmembrane</keyword>
<evidence type="ECO:0000313" key="2">
    <source>
        <dbReference type="EMBL" id="BDW86600.1"/>
    </source>
</evidence>
<evidence type="ECO:0000256" key="1">
    <source>
        <dbReference type="SAM" id="Phobius"/>
    </source>
</evidence>
<dbReference type="Proteomes" id="UP001337723">
    <property type="component" value="Chromosome"/>
</dbReference>
<name>A0AA48H876_9RHOB</name>
<gene>
    <name evidence="2" type="ORF">MACH21_27770</name>
</gene>
<organism evidence="2 3">
    <name type="scientific">Roseicyclus marinus</name>
    <dbReference type="NCBI Taxonomy" id="2161673"/>
    <lineage>
        <taxon>Bacteria</taxon>
        <taxon>Pseudomonadati</taxon>
        <taxon>Pseudomonadota</taxon>
        <taxon>Alphaproteobacteria</taxon>
        <taxon>Rhodobacterales</taxon>
        <taxon>Roseobacteraceae</taxon>
        <taxon>Roseicyclus</taxon>
    </lineage>
</organism>
<dbReference type="EMBL" id="AP027266">
    <property type="protein sequence ID" value="BDW86600.1"/>
    <property type="molecule type" value="Genomic_DNA"/>
</dbReference>
<feature type="transmembrane region" description="Helical" evidence="1">
    <location>
        <begin position="36"/>
        <end position="56"/>
    </location>
</feature>
<evidence type="ECO:0000313" key="3">
    <source>
        <dbReference type="Proteomes" id="UP001337723"/>
    </source>
</evidence>
<keyword evidence="3" id="KW-1185">Reference proteome</keyword>
<sequence>MSRMESIEVAVATPAVVSSDFANDPDIQLWLKMGRAAFFFCLWTSMAIPVALIYYARF</sequence>
<dbReference type="KEGG" id="rmai:MACH21_27770"/>
<protein>
    <submittedName>
        <fullName evidence="2">Uncharacterized protein</fullName>
    </submittedName>
</protein>
<keyword evidence="1" id="KW-1133">Transmembrane helix</keyword>
<dbReference type="AlphaFoldDB" id="A0AA48H876"/>
<dbReference type="RefSeq" id="WP_338272577.1">
    <property type="nucleotide sequence ID" value="NZ_AP027266.1"/>
</dbReference>
<reference evidence="2 3" key="1">
    <citation type="submission" date="2023-01" db="EMBL/GenBank/DDBJ databases">
        <title>Complete genome sequence of Roseicyclus marinus strain Dej080120_10.</title>
        <authorList>
            <person name="Ueki S."/>
            <person name="Maruyama F."/>
        </authorList>
    </citation>
    <scope>NUCLEOTIDE SEQUENCE [LARGE SCALE GENOMIC DNA]</scope>
    <source>
        <strain evidence="2 3">Dej080120_10</strain>
    </source>
</reference>
<proteinExistence type="predicted"/>
<keyword evidence="1" id="KW-0472">Membrane</keyword>